<dbReference type="EMBL" id="MQVX01000001">
    <property type="protein sequence ID" value="PQJ14805.1"/>
    <property type="molecule type" value="Genomic_DNA"/>
</dbReference>
<reference evidence="4" key="1">
    <citation type="submission" date="2016-11" db="EMBL/GenBank/DDBJ databases">
        <title>Trade-off between light-utilization and light-protection in marine flavobacteria.</title>
        <authorList>
            <person name="Kumagai Y."/>
            <person name="Yoshizawa S."/>
            <person name="Kogure K."/>
        </authorList>
    </citation>
    <scope>NUCLEOTIDE SEQUENCE [LARGE SCALE GENOMIC DNA]</scope>
    <source>
        <strain evidence="4">SG-18</strain>
    </source>
</reference>
<feature type="signal peptide" evidence="1">
    <location>
        <begin position="1"/>
        <end position="23"/>
    </location>
</feature>
<evidence type="ECO:0000313" key="3">
    <source>
        <dbReference type="EMBL" id="PQJ14805.1"/>
    </source>
</evidence>
<organism evidence="3 4">
    <name type="scientific">Aureicoccus marinus</name>
    <dbReference type="NCBI Taxonomy" id="754435"/>
    <lineage>
        <taxon>Bacteria</taxon>
        <taxon>Pseudomonadati</taxon>
        <taxon>Bacteroidota</taxon>
        <taxon>Flavobacteriia</taxon>
        <taxon>Flavobacteriales</taxon>
        <taxon>Flavobacteriaceae</taxon>
        <taxon>Aureicoccus</taxon>
    </lineage>
</organism>
<dbReference type="AlphaFoldDB" id="A0A2S7T5N6"/>
<dbReference type="SUPFAM" id="SSF53807">
    <property type="entry name" value="Helical backbone' metal receptor"/>
    <property type="match status" value="1"/>
</dbReference>
<dbReference type="Pfam" id="PF01497">
    <property type="entry name" value="Peripla_BP_2"/>
    <property type="match status" value="1"/>
</dbReference>
<feature type="chain" id="PRO_5015565349" evidence="1">
    <location>
        <begin position="24"/>
        <end position="384"/>
    </location>
</feature>
<accession>A0A2S7T5N6</accession>
<dbReference type="RefSeq" id="WP_105000446.1">
    <property type="nucleotide sequence ID" value="NZ_MQVX01000001.1"/>
</dbReference>
<dbReference type="PANTHER" id="PTHR30535">
    <property type="entry name" value="VITAMIN B12-BINDING PROTEIN"/>
    <property type="match status" value="1"/>
</dbReference>
<evidence type="ECO:0000313" key="4">
    <source>
        <dbReference type="Proteomes" id="UP000239366"/>
    </source>
</evidence>
<keyword evidence="1" id="KW-0732">Signal</keyword>
<dbReference type="Gene3D" id="3.40.50.1980">
    <property type="entry name" value="Nitrogenase molybdenum iron protein domain"/>
    <property type="match status" value="2"/>
</dbReference>
<dbReference type="CDD" id="cd01141">
    <property type="entry name" value="TroA_d"/>
    <property type="match status" value="1"/>
</dbReference>
<proteinExistence type="predicted"/>
<name>A0A2S7T5N6_9FLAO</name>
<dbReference type="PROSITE" id="PS50983">
    <property type="entry name" value="FE_B12_PBP"/>
    <property type="match status" value="1"/>
</dbReference>
<sequence>MKKNTLFGFALFGLLLCSICLSCKQETPKKEELSAITGTESVAKGFEIEQAMGYKILHIRNPWPGEAVHYRYAVLPENTGIELPSGEFDGVVQLPLKRIVVTSTTHIPALEELGALDRLVGFPGVKYISSAAANTRIKNGQIKEIGPNGQLNVEEVLALQPDVVIGYGMGPDNRSFEALQRAGVPVVLNGDWTETHPLGKAEWIRFFGLFLDKEEEADEYFTALGQRYKEAKELVSSTENKPLVLSGAVFKDVWYAPAGESWAATFLRDAGADYLWKEEKGTGSLSLSLEEVLTKGSKAQAWVAPSQFTSYTALKESSVHYSALPAFQNKKVFTFSKTKGEGGGVLYYELAPYQPDVVLKDLIHLLHPEVLPDYQPFFFLPLDP</sequence>
<keyword evidence="4" id="KW-1185">Reference proteome</keyword>
<dbReference type="OrthoDB" id="9812528at2"/>
<dbReference type="GO" id="GO:0071281">
    <property type="term" value="P:cellular response to iron ion"/>
    <property type="evidence" value="ECO:0007669"/>
    <property type="project" value="TreeGrafter"/>
</dbReference>
<dbReference type="InterPro" id="IPR050902">
    <property type="entry name" value="ABC_Transporter_SBP"/>
</dbReference>
<protein>
    <submittedName>
        <fullName evidence="3">ABC transporter substrate-binding protein</fullName>
    </submittedName>
</protein>
<dbReference type="Proteomes" id="UP000239366">
    <property type="component" value="Unassembled WGS sequence"/>
</dbReference>
<dbReference type="PANTHER" id="PTHR30535:SF34">
    <property type="entry name" value="MOLYBDATE-BINDING PROTEIN MOLA"/>
    <property type="match status" value="1"/>
</dbReference>
<evidence type="ECO:0000259" key="2">
    <source>
        <dbReference type="PROSITE" id="PS50983"/>
    </source>
</evidence>
<gene>
    <name evidence="3" type="ORF">BST99_02810</name>
</gene>
<evidence type="ECO:0000256" key="1">
    <source>
        <dbReference type="SAM" id="SignalP"/>
    </source>
</evidence>
<comment type="caution">
    <text evidence="3">The sequence shown here is derived from an EMBL/GenBank/DDBJ whole genome shotgun (WGS) entry which is preliminary data.</text>
</comment>
<dbReference type="InterPro" id="IPR002491">
    <property type="entry name" value="ABC_transptr_periplasmic_BD"/>
</dbReference>
<feature type="domain" description="Fe/B12 periplasmic-binding" evidence="2">
    <location>
        <begin position="98"/>
        <end position="370"/>
    </location>
</feature>